<sequence>MPSIHPIFPSKPTTVPAPPPTAYVPPTARVEDQERDDYCLYNDVEEEEVSEHVVLFTFDFNHVVFVDI</sequence>
<reference evidence="2 3" key="1">
    <citation type="submission" date="2019-05" db="EMBL/GenBank/DDBJ databases">
        <title>Another draft genome of Portunus trituberculatus and its Hox gene families provides insights of decapod evolution.</title>
        <authorList>
            <person name="Jeong J.-H."/>
            <person name="Song I."/>
            <person name="Kim S."/>
            <person name="Choi T."/>
            <person name="Kim D."/>
            <person name="Ryu S."/>
            <person name="Kim W."/>
        </authorList>
    </citation>
    <scope>NUCLEOTIDE SEQUENCE [LARGE SCALE GENOMIC DNA]</scope>
    <source>
        <tissue evidence="2">Muscle</tissue>
    </source>
</reference>
<evidence type="ECO:0000256" key="1">
    <source>
        <dbReference type="SAM" id="MobiDB-lite"/>
    </source>
</evidence>
<gene>
    <name evidence="2" type="ORF">E2C01_078176</name>
</gene>
<accession>A0A5B7IM82</accession>
<comment type="caution">
    <text evidence="2">The sequence shown here is derived from an EMBL/GenBank/DDBJ whole genome shotgun (WGS) entry which is preliminary data.</text>
</comment>
<dbReference type="EMBL" id="VSRR010062586">
    <property type="protein sequence ID" value="MPC83465.1"/>
    <property type="molecule type" value="Genomic_DNA"/>
</dbReference>
<proteinExistence type="predicted"/>
<organism evidence="2 3">
    <name type="scientific">Portunus trituberculatus</name>
    <name type="common">Swimming crab</name>
    <name type="synonym">Neptunus trituberculatus</name>
    <dbReference type="NCBI Taxonomy" id="210409"/>
    <lineage>
        <taxon>Eukaryota</taxon>
        <taxon>Metazoa</taxon>
        <taxon>Ecdysozoa</taxon>
        <taxon>Arthropoda</taxon>
        <taxon>Crustacea</taxon>
        <taxon>Multicrustacea</taxon>
        <taxon>Malacostraca</taxon>
        <taxon>Eumalacostraca</taxon>
        <taxon>Eucarida</taxon>
        <taxon>Decapoda</taxon>
        <taxon>Pleocyemata</taxon>
        <taxon>Brachyura</taxon>
        <taxon>Eubrachyura</taxon>
        <taxon>Portunoidea</taxon>
        <taxon>Portunidae</taxon>
        <taxon>Portuninae</taxon>
        <taxon>Portunus</taxon>
    </lineage>
</organism>
<dbReference type="Proteomes" id="UP000324222">
    <property type="component" value="Unassembled WGS sequence"/>
</dbReference>
<evidence type="ECO:0000313" key="3">
    <source>
        <dbReference type="Proteomes" id="UP000324222"/>
    </source>
</evidence>
<protein>
    <submittedName>
        <fullName evidence="2">Uncharacterized protein</fullName>
    </submittedName>
</protein>
<name>A0A5B7IM82_PORTR</name>
<evidence type="ECO:0000313" key="2">
    <source>
        <dbReference type="EMBL" id="MPC83465.1"/>
    </source>
</evidence>
<keyword evidence="3" id="KW-1185">Reference proteome</keyword>
<dbReference type="AlphaFoldDB" id="A0A5B7IM82"/>
<feature type="region of interest" description="Disordered" evidence="1">
    <location>
        <begin position="1"/>
        <end position="28"/>
    </location>
</feature>